<keyword evidence="2" id="KW-1185">Reference proteome</keyword>
<sequence>MAAITVIAELKFRNGQRQNFSVEVKNDLCSLANGINELKVNVSQLLTEVVEEEKARRDCGGGKLPAAINYLFVRV</sequence>
<reference evidence="1" key="2">
    <citation type="submission" date="2025-09" db="UniProtKB">
        <authorList>
            <consortium name="Ensembl"/>
        </authorList>
    </citation>
    <scope>IDENTIFICATION</scope>
</reference>
<organism evidence="1 2">
    <name type="scientific">Monopterus albus</name>
    <name type="common">Swamp eel</name>
    <dbReference type="NCBI Taxonomy" id="43700"/>
    <lineage>
        <taxon>Eukaryota</taxon>
        <taxon>Metazoa</taxon>
        <taxon>Chordata</taxon>
        <taxon>Craniata</taxon>
        <taxon>Vertebrata</taxon>
        <taxon>Euteleostomi</taxon>
        <taxon>Actinopterygii</taxon>
        <taxon>Neopterygii</taxon>
        <taxon>Teleostei</taxon>
        <taxon>Neoteleostei</taxon>
        <taxon>Acanthomorphata</taxon>
        <taxon>Anabantaria</taxon>
        <taxon>Synbranchiformes</taxon>
        <taxon>Synbranchidae</taxon>
        <taxon>Monopterus</taxon>
    </lineage>
</organism>
<proteinExistence type="predicted"/>
<dbReference type="Ensembl" id="ENSMALT00000002487.1">
    <property type="protein sequence ID" value="ENSMALP00000002423.1"/>
    <property type="gene ID" value="ENSMALG00000001821.1"/>
</dbReference>
<evidence type="ECO:0000313" key="1">
    <source>
        <dbReference type="Ensembl" id="ENSMALP00000002423.1"/>
    </source>
</evidence>
<reference evidence="1" key="1">
    <citation type="submission" date="2025-08" db="UniProtKB">
        <authorList>
            <consortium name="Ensembl"/>
        </authorList>
    </citation>
    <scope>IDENTIFICATION</scope>
</reference>
<protein>
    <submittedName>
        <fullName evidence="1">Uncharacterized protein</fullName>
    </submittedName>
</protein>
<accession>A0A3Q3IEA5</accession>
<dbReference type="Pfam" id="PF15387">
    <property type="entry name" value="DUF4611"/>
    <property type="match status" value="1"/>
</dbReference>
<dbReference type="InterPro" id="IPR027893">
    <property type="entry name" value="GON7_meta"/>
</dbReference>
<dbReference type="Proteomes" id="UP000261600">
    <property type="component" value="Unplaced"/>
</dbReference>
<evidence type="ECO:0000313" key="2">
    <source>
        <dbReference type="Proteomes" id="UP000261600"/>
    </source>
</evidence>
<dbReference type="AlphaFoldDB" id="A0A3Q3IEA5"/>
<name>A0A3Q3IEA5_MONAL</name>
<dbReference type="GO" id="GO:0000408">
    <property type="term" value="C:EKC/KEOPS complex"/>
    <property type="evidence" value="ECO:0007669"/>
    <property type="project" value="InterPro"/>
</dbReference>